<organism evidence="5 6">
    <name type="scientific">Megaselia scalaris</name>
    <name type="common">Humpbacked fly</name>
    <name type="synonym">Phora scalaris</name>
    <dbReference type="NCBI Taxonomy" id="36166"/>
    <lineage>
        <taxon>Eukaryota</taxon>
        <taxon>Metazoa</taxon>
        <taxon>Ecdysozoa</taxon>
        <taxon>Arthropoda</taxon>
        <taxon>Hexapoda</taxon>
        <taxon>Insecta</taxon>
        <taxon>Pterygota</taxon>
        <taxon>Neoptera</taxon>
        <taxon>Endopterygota</taxon>
        <taxon>Diptera</taxon>
        <taxon>Brachycera</taxon>
        <taxon>Muscomorpha</taxon>
        <taxon>Platypezoidea</taxon>
        <taxon>Phoridae</taxon>
        <taxon>Megaseliini</taxon>
        <taxon>Megaselia</taxon>
    </lineage>
</organism>
<evidence type="ECO:0000313" key="5">
    <source>
        <dbReference type="EnsemblMetazoa" id="MESCA009516-PA"/>
    </source>
</evidence>
<dbReference type="GO" id="GO:0005814">
    <property type="term" value="C:centriole"/>
    <property type="evidence" value="ECO:0007669"/>
    <property type="project" value="UniProtKB-SubCell"/>
</dbReference>
<accession>T1H048</accession>
<evidence type="ECO:0000256" key="1">
    <source>
        <dbReference type="ARBA" id="ARBA00004114"/>
    </source>
</evidence>
<comment type="subcellular location">
    <subcellularLocation>
        <location evidence="1">Cytoplasm</location>
        <location evidence="1">Cytoskeleton</location>
        <location evidence="1">Microtubule organizing center</location>
        <location evidence="1">Centrosome</location>
        <location evidence="1">Centriole</location>
    </subcellularLocation>
</comment>
<evidence type="ECO:0000256" key="4">
    <source>
        <dbReference type="ARBA" id="ARBA00038123"/>
    </source>
</evidence>
<evidence type="ECO:0000256" key="2">
    <source>
        <dbReference type="ARBA" id="ARBA00022490"/>
    </source>
</evidence>
<dbReference type="EnsemblMetazoa" id="MESCA009516-RA">
    <property type="protein sequence ID" value="MESCA009516-PA"/>
    <property type="gene ID" value="MESCA009516"/>
</dbReference>
<evidence type="ECO:0000313" key="6">
    <source>
        <dbReference type="Proteomes" id="UP000015102"/>
    </source>
</evidence>
<keyword evidence="3" id="KW-0206">Cytoskeleton</keyword>
<keyword evidence="6" id="KW-1185">Reference proteome</keyword>
<dbReference type="InterPro" id="IPR051877">
    <property type="entry name" value="Centriole_BasalBody_StrucProt"/>
</dbReference>
<dbReference type="PANTHER" id="PTHR20544:SF0">
    <property type="entry name" value="NUCLEOPROTEIN TPR_MLP1 DOMAIN-CONTAINING PROTEIN"/>
    <property type="match status" value="1"/>
</dbReference>
<dbReference type="EMBL" id="CAQQ02383205">
    <property type="status" value="NOT_ANNOTATED_CDS"/>
    <property type="molecule type" value="Genomic_DNA"/>
</dbReference>
<keyword evidence="2" id="KW-0963">Cytoplasm</keyword>
<reference evidence="5" key="2">
    <citation type="submission" date="2015-06" db="UniProtKB">
        <authorList>
            <consortium name="EnsemblMetazoa"/>
        </authorList>
    </citation>
    <scope>IDENTIFICATION</scope>
</reference>
<dbReference type="AlphaFoldDB" id="T1H048"/>
<dbReference type="STRING" id="36166.T1H048"/>
<reference evidence="6" key="1">
    <citation type="submission" date="2013-02" db="EMBL/GenBank/DDBJ databases">
        <authorList>
            <person name="Hughes D."/>
        </authorList>
    </citation>
    <scope>NUCLEOTIDE SEQUENCE</scope>
    <source>
        <strain>Durham</strain>
        <strain evidence="6">NC isolate 2 -- Noor lab</strain>
    </source>
</reference>
<dbReference type="HOGENOM" id="CLU_2530027_0_0_1"/>
<proteinExistence type="inferred from homology"/>
<protein>
    <submittedName>
        <fullName evidence="5">Uncharacterized protein</fullName>
    </submittedName>
</protein>
<dbReference type="Proteomes" id="UP000015102">
    <property type="component" value="Unassembled WGS sequence"/>
</dbReference>
<comment type="similarity">
    <text evidence="4">Belongs to the CEP135/TSGA10 family.</text>
</comment>
<name>T1H048_MEGSC</name>
<dbReference type="PANTHER" id="PTHR20544">
    <property type="entry name" value="CENTROSOMAL PROTEIN CEP135"/>
    <property type="match status" value="1"/>
</dbReference>
<evidence type="ECO:0000256" key="3">
    <source>
        <dbReference type="ARBA" id="ARBA00023212"/>
    </source>
</evidence>
<sequence>MAAVPLVGSLFDDLIKTTESLRDSKMKIGLLLEEKSCWELGVEPYKCDNSRLLADCNKLHLELLHQKESYENEISGELDFSFLC</sequence>